<protein>
    <recommendedName>
        <fullName evidence="2">Arrestin C-terminal-like domain-containing protein</fullName>
    </recommendedName>
</protein>
<organism evidence="3 4">
    <name type="scientific">Glonium stellatum</name>
    <dbReference type="NCBI Taxonomy" id="574774"/>
    <lineage>
        <taxon>Eukaryota</taxon>
        <taxon>Fungi</taxon>
        <taxon>Dikarya</taxon>
        <taxon>Ascomycota</taxon>
        <taxon>Pezizomycotina</taxon>
        <taxon>Dothideomycetes</taxon>
        <taxon>Pleosporomycetidae</taxon>
        <taxon>Gloniales</taxon>
        <taxon>Gloniaceae</taxon>
        <taxon>Glonium</taxon>
    </lineage>
</organism>
<dbReference type="Proteomes" id="UP000250140">
    <property type="component" value="Unassembled WGS sequence"/>
</dbReference>
<feature type="domain" description="Arrestin C-terminal-like" evidence="2">
    <location>
        <begin position="416"/>
        <end position="539"/>
    </location>
</feature>
<dbReference type="InterPro" id="IPR014756">
    <property type="entry name" value="Ig_E-set"/>
</dbReference>
<dbReference type="InterPro" id="IPR011022">
    <property type="entry name" value="Arrestin_C-like"/>
</dbReference>
<evidence type="ECO:0000313" key="4">
    <source>
        <dbReference type="Proteomes" id="UP000250140"/>
    </source>
</evidence>
<dbReference type="EMBL" id="KV748502">
    <property type="protein sequence ID" value="OCL14967.1"/>
    <property type="molecule type" value="Genomic_DNA"/>
</dbReference>
<feature type="region of interest" description="Disordered" evidence="1">
    <location>
        <begin position="1"/>
        <end position="159"/>
    </location>
</feature>
<evidence type="ECO:0000259" key="2">
    <source>
        <dbReference type="Pfam" id="PF02752"/>
    </source>
</evidence>
<feature type="compositionally biased region" description="Pro residues" evidence="1">
    <location>
        <begin position="145"/>
        <end position="157"/>
    </location>
</feature>
<gene>
    <name evidence="3" type="ORF">AOQ84DRAFT_370804</name>
</gene>
<dbReference type="Pfam" id="PF02752">
    <property type="entry name" value="Arrestin_C"/>
    <property type="match status" value="1"/>
</dbReference>
<dbReference type="InterPro" id="IPR014752">
    <property type="entry name" value="Arrestin-like_C"/>
</dbReference>
<keyword evidence="4" id="KW-1185">Reference proteome</keyword>
<dbReference type="OrthoDB" id="298939at2759"/>
<feature type="compositionally biased region" description="Basic and acidic residues" evidence="1">
    <location>
        <begin position="74"/>
        <end position="100"/>
    </location>
</feature>
<feature type="compositionally biased region" description="Low complexity" evidence="1">
    <location>
        <begin position="101"/>
        <end position="133"/>
    </location>
</feature>
<reference evidence="3 4" key="1">
    <citation type="journal article" date="2016" name="Nat. Commun.">
        <title>Ectomycorrhizal ecology is imprinted in the genome of the dominant symbiotic fungus Cenococcum geophilum.</title>
        <authorList>
            <consortium name="DOE Joint Genome Institute"/>
            <person name="Peter M."/>
            <person name="Kohler A."/>
            <person name="Ohm R.A."/>
            <person name="Kuo A."/>
            <person name="Krutzmann J."/>
            <person name="Morin E."/>
            <person name="Arend M."/>
            <person name="Barry K.W."/>
            <person name="Binder M."/>
            <person name="Choi C."/>
            <person name="Clum A."/>
            <person name="Copeland A."/>
            <person name="Grisel N."/>
            <person name="Haridas S."/>
            <person name="Kipfer T."/>
            <person name="LaButti K."/>
            <person name="Lindquist E."/>
            <person name="Lipzen A."/>
            <person name="Maire R."/>
            <person name="Meier B."/>
            <person name="Mihaltcheva S."/>
            <person name="Molinier V."/>
            <person name="Murat C."/>
            <person name="Poggeler S."/>
            <person name="Quandt C.A."/>
            <person name="Sperisen C."/>
            <person name="Tritt A."/>
            <person name="Tisserant E."/>
            <person name="Crous P.W."/>
            <person name="Henrissat B."/>
            <person name="Nehls U."/>
            <person name="Egli S."/>
            <person name="Spatafora J.W."/>
            <person name="Grigoriev I.V."/>
            <person name="Martin F.M."/>
        </authorList>
    </citation>
    <scope>NUCLEOTIDE SEQUENCE [LARGE SCALE GENOMIC DNA]</scope>
    <source>
        <strain evidence="3 4">CBS 207.34</strain>
    </source>
</reference>
<evidence type="ECO:0000256" key="1">
    <source>
        <dbReference type="SAM" id="MobiDB-lite"/>
    </source>
</evidence>
<name>A0A8E2FD46_9PEZI</name>
<proteinExistence type="predicted"/>
<feature type="region of interest" description="Disordered" evidence="1">
    <location>
        <begin position="165"/>
        <end position="184"/>
    </location>
</feature>
<dbReference type="SUPFAM" id="SSF81296">
    <property type="entry name" value="E set domains"/>
    <property type="match status" value="1"/>
</dbReference>
<sequence length="544" mass="59851">MVNSTIGDSQLLNGSNWVAAGQPPWPTKTRPLSDIRELTEPSLVEIVPRKPLPENITRKPSISRTRSVASNRRPSLDSHLAENRGPDKKESANRVSDSRGRGSSTPSPTSPADNTYSSIYSIPRSSVPPRSSSQAGVRSTSRPRAPLPVPPPPPLPLPLATIRAPTIPPPPPRGSGNTVPHRGQSLSPLRQVAARLDPVSSDRSRRIPSRTFIREPLTGDILEFPTHRHPRVDLELELAAGLFVGGGSIEGTVQISIDDAERIRHKRTLDIARISVDLIGLEEITGSKRSVFLNLATELIDSENPPPYNMIESQDHISPDDPFWHLTPSVTNFPFVLSLPLDVGPPPFQSKHARIRYVLCITLLIRDQGKQYLVRTSEDVSVLSVYDPEKALMSLPSPLTASDEYMRTRDAGIEVVKVTAGLHRQVWVSGTSIYVDVHIVNNSRKTIKKIELLLERDILCYKHAAASTMEKSASQARIFDSNERSILSKTTVKQGTAGWNGVAAHTTHLRTCDLELPRGHATVKCGKYFEVRYFLNVIVGGSRS</sequence>
<feature type="compositionally biased region" description="Polar residues" evidence="1">
    <location>
        <begin position="58"/>
        <end position="73"/>
    </location>
</feature>
<feature type="compositionally biased region" description="Polar residues" evidence="1">
    <location>
        <begin position="1"/>
        <end position="16"/>
    </location>
</feature>
<dbReference type="Gene3D" id="2.60.40.640">
    <property type="match status" value="2"/>
</dbReference>
<accession>A0A8E2FD46</accession>
<dbReference type="AlphaFoldDB" id="A0A8E2FD46"/>
<evidence type="ECO:0000313" key="3">
    <source>
        <dbReference type="EMBL" id="OCL14967.1"/>
    </source>
</evidence>